<dbReference type="AlphaFoldDB" id="A0A6G0YHN8"/>
<evidence type="ECO:0000313" key="1">
    <source>
        <dbReference type="EMBL" id="KAF0755923.1"/>
    </source>
</evidence>
<dbReference type="OrthoDB" id="6620304at2759"/>
<feature type="non-terminal residue" evidence="1">
    <location>
        <position position="1"/>
    </location>
</feature>
<organism evidence="1 2">
    <name type="scientific">Aphis craccivora</name>
    <name type="common">Cowpea aphid</name>
    <dbReference type="NCBI Taxonomy" id="307492"/>
    <lineage>
        <taxon>Eukaryota</taxon>
        <taxon>Metazoa</taxon>
        <taxon>Ecdysozoa</taxon>
        <taxon>Arthropoda</taxon>
        <taxon>Hexapoda</taxon>
        <taxon>Insecta</taxon>
        <taxon>Pterygota</taxon>
        <taxon>Neoptera</taxon>
        <taxon>Paraneoptera</taxon>
        <taxon>Hemiptera</taxon>
        <taxon>Sternorrhyncha</taxon>
        <taxon>Aphidomorpha</taxon>
        <taxon>Aphidoidea</taxon>
        <taxon>Aphididae</taxon>
        <taxon>Aphidini</taxon>
        <taxon>Aphis</taxon>
        <taxon>Aphis</taxon>
    </lineage>
</organism>
<dbReference type="Proteomes" id="UP000478052">
    <property type="component" value="Unassembled WGS sequence"/>
</dbReference>
<name>A0A6G0YHN8_APHCR</name>
<reference evidence="1 2" key="1">
    <citation type="submission" date="2019-08" db="EMBL/GenBank/DDBJ databases">
        <title>Whole genome of Aphis craccivora.</title>
        <authorList>
            <person name="Voronova N.V."/>
            <person name="Shulinski R.S."/>
            <person name="Bandarenka Y.V."/>
            <person name="Zhorov D.G."/>
            <person name="Warner D."/>
        </authorList>
    </citation>
    <scope>NUCLEOTIDE SEQUENCE [LARGE SCALE GENOMIC DNA]</scope>
    <source>
        <strain evidence="1">180601</strain>
        <tissue evidence="1">Whole Body</tissue>
    </source>
</reference>
<accession>A0A6G0YHN8</accession>
<proteinExistence type="predicted"/>
<sequence>GEAGTTVKNKFKTVFQNNTGLLTLKRISKILSGKEENKKFDEDLEELSSDDLVYSKYSPITSVDVERSFSKYKTMLTDNRRSFKFENLAIHLVIYIQCNSEYKSKSGNALNHLTSVPSKLSNPSLYALSLLHLAELASNSLPNNPTRRLKRKWCRDLLND</sequence>
<evidence type="ECO:0008006" key="3">
    <source>
        <dbReference type="Google" id="ProtNLM"/>
    </source>
</evidence>
<evidence type="ECO:0000313" key="2">
    <source>
        <dbReference type="Proteomes" id="UP000478052"/>
    </source>
</evidence>
<keyword evidence="2" id="KW-1185">Reference proteome</keyword>
<gene>
    <name evidence="1" type="ORF">FWK35_00014881</name>
</gene>
<comment type="caution">
    <text evidence="1">The sequence shown here is derived from an EMBL/GenBank/DDBJ whole genome shotgun (WGS) entry which is preliminary data.</text>
</comment>
<dbReference type="EMBL" id="VUJU01003985">
    <property type="protein sequence ID" value="KAF0755923.1"/>
    <property type="molecule type" value="Genomic_DNA"/>
</dbReference>
<protein>
    <recommendedName>
        <fullName evidence="3">Dimer Tnp hAT domain-containing protein</fullName>
    </recommendedName>
</protein>